<gene>
    <name evidence="1" type="ORF">E0702_17545</name>
</gene>
<dbReference type="Pfam" id="PF11751">
    <property type="entry name" value="PorP_SprF"/>
    <property type="match status" value="1"/>
</dbReference>
<dbReference type="Proteomes" id="UP000294823">
    <property type="component" value="Unassembled WGS sequence"/>
</dbReference>
<reference evidence="1 2" key="1">
    <citation type="submission" date="2019-03" db="EMBL/GenBank/DDBJ databases">
        <title>Halomonas marinisediminis sp. nov., a moderately halophilic bacterium isolated from the Bohai Gulf.</title>
        <authorList>
            <person name="Ji X."/>
        </authorList>
    </citation>
    <scope>NUCLEOTIDE SEQUENCE [LARGE SCALE GENOMIC DNA]</scope>
    <source>
        <strain evidence="1 2">204</strain>
    </source>
</reference>
<comment type="caution">
    <text evidence="1">The sequence shown here is derived from an EMBL/GenBank/DDBJ whole genome shotgun (WGS) entry which is preliminary data.</text>
</comment>
<name>A0ABY2D558_9GAMM</name>
<organism evidence="1 2">
    <name type="scientific">Halomonas marinisediminis</name>
    <dbReference type="NCBI Taxonomy" id="2546095"/>
    <lineage>
        <taxon>Bacteria</taxon>
        <taxon>Pseudomonadati</taxon>
        <taxon>Pseudomonadota</taxon>
        <taxon>Gammaproteobacteria</taxon>
        <taxon>Oceanospirillales</taxon>
        <taxon>Halomonadaceae</taxon>
        <taxon>Halomonas</taxon>
    </lineage>
</organism>
<proteinExistence type="predicted"/>
<evidence type="ECO:0000313" key="2">
    <source>
        <dbReference type="Proteomes" id="UP000294823"/>
    </source>
</evidence>
<dbReference type="InterPro" id="IPR019861">
    <property type="entry name" value="PorP/SprF_Bacteroidetes"/>
</dbReference>
<dbReference type="EMBL" id="SLTR01000494">
    <property type="protein sequence ID" value="TDA82979.1"/>
    <property type="molecule type" value="Genomic_DNA"/>
</dbReference>
<protein>
    <submittedName>
        <fullName evidence="1">Type IX secretion system membrane protein PorP/SprF</fullName>
    </submittedName>
</protein>
<keyword evidence="2" id="KW-1185">Reference proteome</keyword>
<evidence type="ECO:0000313" key="1">
    <source>
        <dbReference type="EMBL" id="TDA82979.1"/>
    </source>
</evidence>
<feature type="non-terminal residue" evidence="1">
    <location>
        <position position="1"/>
    </location>
</feature>
<sequence length="73" mass="8274">LFNERFTLGAAYRWDSAVSGLFGFQITNGIMLGYAYDYDVTDIGNYSNGSHEFFLRFEIGDGNNQGVVNPRFF</sequence>
<accession>A0ABY2D558</accession>